<evidence type="ECO:0000313" key="4">
    <source>
        <dbReference type="Proteomes" id="UP000178656"/>
    </source>
</evidence>
<name>A0A1F5TCD7_9BACT</name>
<comment type="caution">
    <text evidence="3">The sequence shown here is derived from an EMBL/GenBank/DDBJ whole genome shotgun (WGS) entry which is preliminary data.</text>
</comment>
<evidence type="ECO:0000313" key="3">
    <source>
        <dbReference type="EMBL" id="OGF36346.1"/>
    </source>
</evidence>
<dbReference type="EMBL" id="MFGM01000036">
    <property type="protein sequence ID" value="OGF36346.1"/>
    <property type="molecule type" value="Genomic_DNA"/>
</dbReference>
<evidence type="ECO:0000259" key="2">
    <source>
        <dbReference type="Pfam" id="PF13632"/>
    </source>
</evidence>
<dbReference type="PANTHER" id="PTHR36851:SF1">
    <property type="entry name" value="GLYCO_TRANS_2-LIKE DOMAIN-CONTAINING PROTEIN"/>
    <property type="match status" value="1"/>
</dbReference>
<dbReference type="Proteomes" id="UP000178656">
    <property type="component" value="Unassembled WGS sequence"/>
</dbReference>
<dbReference type="InterPro" id="IPR029044">
    <property type="entry name" value="Nucleotide-diphossugar_trans"/>
</dbReference>
<feature type="domain" description="Glycosyltransferase 2-like" evidence="2">
    <location>
        <begin position="195"/>
        <end position="389"/>
    </location>
</feature>
<sequence length="495" mass="58192">MQAKSRLFRFYEWLPGGLIWSTFVLSLIFSFWKPIWVIYFIIAFDLYWLFRVLHFILLASLSYFKYKKTAQINWLDKVKQLPNWQRIYHIIYLPTYGEPTEVLETTFKSLCASNFPIKQMIIVLGGEGREDAAFRERAEKVKQQFAEKFSHFLVTVHPDGLADEIRGKGANANWMGHRSQEVIDELKIPYDDLIVSYFDCDTCVHPEYFSHLTYRYLTHPTPTRVSFQPAVNYNNNIWNAPAAMRVTAFGTIFWLLMDLMRPDRLYTFSSHSMSFRALTDVGFWQKDIVTDDSRIFLQCFFRYNGEYAVEPMYIPVSMDTVMDKNYWQGFKNLYKQQRRWAWGVEHFPYMMEHFKGNKGIPWLTKLKYTWNLTEGMYSWATAPVLIFVLGRLPLYIAGHGEQSTSVIVQNAPFVLEKLMLAAMIGIFFSAVVSMLILPPRPDNQPRWKYAVMFLQWALLPITLILFGSIPATEAQTRLMLPEKYHLGFFVTPKVR</sequence>
<dbReference type="AlphaFoldDB" id="A0A1F5TCD7"/>
<proteinExistence type="predicted"/>
<protein>
    <recommendedName>
        <fullName evidence="2">Glycosyltransferase 2-like domain-containing protein</fullName>
    </recommendedName>
</protein>
<dbReference type="InterPro" id="IPR001173">
    <property type="entry name" value="Glyco_trans_2-like"/>
</dbReference>
<feature type="transmembrane region" description="Helical" evidence="1">
    <location>
        <begin position="38"/>
        <end position="64"/>
    </location>
</feature>
<accession>A0A1F5TCD7</accession>
<keyword evidence="1" id="KW-0812">Transmembrane</keyword>
<dbReference type="PANTHER" id="PTHR36851">
    <property type="entry name" value="UNNAMED PRODUCT"/>
    <property type="match status" value="1"/>
</dbReference>
<feature type="transmembrane region" description="Helical" evidence="1">
    <location>
        <begin position="449"/>
        <end position="469"/>
    </location>
</feature>
<dbReference type="Gene3D" id="3.90.550.10">
    <property type="entry name" value="Spore Coat Polysaccharide Biosynthesis Protein SpsA, Chain A"/>
    <property type="match status" value="1"/>
</dbReference>
<dbReference type="Pfam" id="PF13632">
    <property type="entry name" value="Glyco_trans_2_3"/>
    <property type="match status" value="1"/>
</dbReference>
<keyword evidence="1" id="KW-1133">Transmembrane helix</keyword>
<organism evidence="3 4">
    <name type="scientific">Candidatus Falkowbacteria bacterium RIFOXYC2_FULL_48_21</name>
    <dbReference type="NCBI Taxonomy" id="1798005"/>
    <lineage>
        <taxon>Bacteria</taxon>
        <taxon>Candidatus Falkowiibacteriota</taxon>
    </lineage>
</organism>
<feature type="transmembrane region" description="Helical" evidence="1">
    <location>
        <begin position="418"/>
        <end position="437"/>
    </location>
</feature>
<gene>
    <name evidence="3" type="ORF">A2482_05135</name>
</gene>
<reference evidence="3 4" key="1">
    <citation type="journal article" date="2016" name="Nat. Commun.">
        <title>Thousands of microbial genomes shed light on interconnected biogeochemical processes in an aquifer system.</title>
        <authorList>
            <person name="Anantharaman K."/>
            <person name="Brown C.T."/>
            <person name="Hug L.A."/>
            <person name="Sharon I."/>
            <person name="Castelle C.J."/>
            <person name="Probst A.J."/>
            <person name="Thomas B.C."/>
            <person name="Singh A."/>
            <person name="Wilkins M.J."/>
            <person name="Karaoz U."/>
            <person name="Brodie E.L."/>
            <person name="Williams K.H."/>
            <person name="Hubbard S.S."/>
            <person name="Banfield J.F."/>
        </authorList>
    </citation>
    <scope>NUCLEOTIDE SEQUENCE [LARGE SCALE GENOMIC DNA]</scope>
</reference>
<evidence type="ECO:0000256" key="1">
    <source>
        <dbReference type="SAM" id="Phobius"/>
    </source>
</evidence>
<dbReference type="SUPFAM" id="SSF53448">
    <property type="entry name" value="Nucleotide-diphospho-sugar transferases"/>
    <property type="match status" value="1"/>
</dbReference>
<keyword evidence="1" id="KW-0472">Membrane</keyword>
<feature type="transmembrane region" description="Helical" evidence="1">
    <location>
        <begin position="376"/>
        <end position="398"/>
    </location>
</feature>
<feature type="transmembrane region" description="Helical" evidence="1">
    <location>
        <begin position="12"/>
        <end position="32"/>
    </location>
</feature>